<dbReference type="OrthoDB" id="9815896at2"/>
<dbReference type="PANTHER" id="PTHR33540:SF2">
    <property type="entry name" value="TRNA THREONYLCARBAMOYLADENOSINE BIOSYNTHESIS PROTEIN TSAE"/>
    <property type="match status" value="1"/>
</dbReference>
<evidence type="ECO:0000256" key="4">
    <source>
        <dbReference type="ARBA" id="ARBA00022490"/>
    </source>
</evidence>
<evidence type="ECO:0000256" key="9">
    <source>
        <dbReference type="ARBA" id="ARBA00022842"/>
    </source>
</evidence>
<keyword evidence="12" id="KW-1185">Reference proteome</keyword>
<dbReference type="Proteomes" id="UP000198661">
    <property type="component" value="Unassembled WGS sequence"/>
</dbReference>
<accession>A0A1I2NPC0</accession>
<gene>
    <name evidence="11" type="ORF">SAMN04488025_11333</name>
</gene>
<dbReference type="InterPro" id="IPR003442">
    <property type="entry name" value="T6A_TsaE"/>
</dbReference>
<keyword evidence="8" id="KW-0067">ATP-binding</keyword>
<evidence type="ECO:0000256" key="7">
    <source>
        <dbReference type="ARBA" id="ARBA00022741"/>
    </source>
</evidence>
<dbReference type="GO" id="GO:0005737">
    <property type="term" value="C:cytoplasm"/>
    <property type="evidence" value="ECO:0007669"/>
    <property type="project" value="UniProtKB-SubCell"/>
</dbReference>
<dbReference type="NCBIfam" id="TIGR00150">
    <property type="entry name" value="T6A_YjeE"/>
    <property type="match status" value="1"/>
</dbReference>
<evidence type="ECO:0000256" key="6">
    <source>
        <dbReference type="ARBA" id="ARBA00022723"/>
    </source>
</evidence>
<dbReference type="InterPro" id="IPR027417">
    <property type="entry name" value="P-loop_NTPase"/>
</dbReference>
<keyword evidence="5" id="KW-0819">tRNA processing</keyword>
<dbReference type="Pfam" id="PF02367">
    <property type="entry name" value="TsaE"/>
    <property type="match status" value="1"/>
</dbReference>
<dbReference type="PANTHER" id="PTHR33540">
    <property type="entry name" value="TRNA THREONYLCARBAMOYLADENOSINE BIOSYNTHESIS PROTEIN TSAE"/>
    <property type="match status" value="1"/>
</dbReference>
<dbReference type="STRING" id="201973.SAMN04488025_11333"/>
<evidence type="ECO:0000256" key="5">
    <source>
        <dbReference type="ARBA" id="ARBA00022694"/>
    </source>
</evidence>
<evidence type="ECO:0000256" key="1">
    <source>
        <dbReference type="ARBA" id="ARBA00004496"/>
    </source>
</evidence>
<keyword evidence="6" id="KW-0479">Metal-binding</keyword>
<dbReference type="AlphaFoldDB" id="A0A1I2NPC0"/>
<evidence type="ECO:0000256" key="10">
    <source>
        <dbReference type="ARBA" id="ARBA00032441"/>
    </source>
</evidence>
<dbReference type="GO" id="GO:0005524">
    <property type="term" value="F:ATP binding"/>
    <property type="evidence" value="ECO:0007669"/>
    <property type="project" value="UniProtKB-KW"/>
</dbReference>
<evidence type="ECO:0000256" key="8">
    <source>
        <dbReference type="ARBA" id="ARBA00022840"/>
    </source>
</evidence>
<sequence>MQEACRFVSKNEEETRRLGVRLAELLEPGDVLALVGDLGAGKTTFAQGIAKGLGVEEAVDSPTFTIIKEYRGRLPFYHMDVYRLESPDEDLGWDEFFFGDGVTLVEWADRIKELLPDHTVCIALTVGETGDRLITFAPDVERVRRLCRELRRE</sequence>
<dbReference type="SUPFAM" id="SSF52540">
    <property type="entry name" value="P-loop containing nucleoside triphosphate hydrolases"/>
    <property type="match status" value="1"/>
</dbReference>
<protein>
    <recommendedName>
        <fullName evidence="3">tRNA threonylcarbamoyladenosine biosynthesis protein TsaE</fullName>
    </recommendedName>
    <alternativeName>
        <fullName evidence="10">t(6)A37 threonylcarbamoyladenosine biosynthesis protein TsaE</fullName>
    </alternativeName>
</protein>
<evidence type="ECO:0000313" key="12">
    <source>
        <dbReference type="Proteomes" id="UP000198661"/>
    </source>
</evidence>
<reference evidence="11 12" key="1">
    <citation type="submission" date="2016-10" db="EMBL/GenBank/DDBJ databases">
        <authorList>
            <person name="de Groot N.N."/>
        </authorList>
    </citation>
    <scope>NUCLEOTIDE SEQUENCE [LARGE SCALE GENOMIC DNA]</scope>
    <source>
        <strain evidence="11 12">DSM 44945</strain>
    </source>
</reference>
<evidence type="ECO:0000313" key="11">
    <source>
        <dbReference type="EMBL" id="SFG03527.1"/>
    </source>
</evidence>
<dbReference type="EMBL" id="FOOK01000013">
    <property type="protein sequence ID" value="SFG03527.1"/>
    <property type="molecule type" value="Genomic_DNA"/>
</dbReference>
<name>A0A1I2NPC0_9BACL</name>
<dbReference type="RefSeq" id="WP_092038066.1">
    <property type="nucleotide sequence ID" value="NZ_FOOK01000013.1"/>
</dbReference>
<proteinExistence type="inferred from homology"/>
<dbReference type="GO" id="GO:0046872">
    <property type="term" value="F:metal ion binding"/>
    <property type="evidence" value="ECO:0007669"/>
    <property type="project" value="UniProtKB-KW"/>
</dbReference>
<keyword evidence="9" id="KW-0460">Magnesium</keyword>
<comment type="similarity">
    <text evidence="2">Belongs to the TsaE family.</text>
</comment>
<dbReference type="FunFam" id="3.40.50.300:FF:000777">
    <property type="entry name" value="tRNA (N6-adenosine(37)-N6)-threonylcarbamoyltransferase complex ATPase TsaE"/>
    <property type="match status" value="1"/>
</dbReference>
<keyword evidence="4" id="KW-0963">Cytoplasm</keyword>
<evidence type="ECO:0000256" key="2">
    <source>
        <dbReference type="ARBA" id="ARBA00007599"/>
    </source>
</evidence>
<dbReference type="GO" id="GO:0002949">
    <property type="term" value="P:tRNA threonylcarbamoyladenosine modification"/>
    <property type="evidence" value="ECO:0007669"/>
    <property type="project" value="InterPro"/>
</dbReference>
<dbReference type="Gene3D" id="3.40.50.300">
    <property type="entry name" value="P-loop containing nucleotide triphosphate hydrolases"/>
    <property type="match status" value="1"/>
</dbReference>
<evidence type="ECO:0000256" key="3">
    <source>
        <dbReference type="ARBA" id="ARBA00019010"/>
    </source>
</evidence>
<keyword evidence="7" id="KW-0547">Nucleotide-binding</keyword>
<organism evidence="11 12">
    <name type="scientific">Planifilum fulgidum</name>
    <dbReference type="NCBI Taxonomy" id="201973"/>
    <lineage>
        <taxon>Bacteria</taxon>
        <taxon>Bacillati</taxon>
        <taxon>Bacillota</taxon>
        <taxon>Bacilli</taxon>
        <taxon>Bacillales</taxon>
        <taxon>Thermoactinomycetaceae</taxon>
        <taxon>Planifilum</taxon>
    </lineage>
</organism>
<comment type="subcellular location">
    <subcellularLocation>
        <location evidence="1">Cytoplasm</location>
    </subcellularLocation>
</comment>